<organism evidence="8 9">
    <name type="scientific">Plakobranchus ocellatus</name>
    <dbReference type="NCBI Taxonomy" id="259542"/>
    <lineage>
        <taxon>Eukaryota</taxon>
        <taxon>Metazoa</taxon>
        <taxon>Spiralia</taxon>
        <taxon>Lophotrochozoa</taxon>
        <taxon>Mollusca</taxon>
        <taxon>Gastropoda</taxon>
        <taxon>Heterobranchia</taxon>
        <taxon>Euthyneura</taxon>
        <taxon>Panpulmonata</taxon>
        <taxon>Sacoglossa</taxon>
        <taxon>Placobranchoidea</taxon>
        <taxon>Plakobranchidae</taxon>
        <taxon>Plakobranchus</taxon>
    </lineage>
</organism>
<evidence type="ECO:0000256" key="5">
    <source>
        <dbReference type="SAM" id="MobiDB-lite"/>
    </source>
</evidence>
<dbReference type="SUPFAM" id="SSF81321">
    <property type="entry name" value="Family A G protein-coupled receptor-like"/>
    <property type="match status" value="1"/>
</dbReference>
<evidence type="ECO:0000313" key="8">
    <source>
        <dbReference type="EMBL" id="GFN83233.1"/>
    </source>
</evidence>
<evidence type="ECO:0000256" key="1">
    <source>
        <dbReference type="ARBA" id="ARBA00004370"/>
    </source>
</evidence>
<dbReference type="PROSITE" id="PS50262">
    <property type="entry name" value="G_PROTEIN_RECEP_F1_2"/>
    <property type="match status" value="1"/>
</dbReference>
<protein>
    <submittedName>
        <fullName evidence="8">Peptide receptor gpcr</fullName>
    </submittedName>
</protein>
<feature type="transmembrane region" description="Helical" evidence="6">
    <location>
        <begin position="163"/>
        <end position="183"/>
    </location>
</feature>
<accession>A0AAV3YJN6</accession>
<feature type="transmembrane region" description="Helical" evidence="6">
    <location>
        <begin position="40"/>
        <end position="59"/>
    </location>
</feature>
<feature type="compositionally biased region" description="Low complexity" evidence="5">
    <location>
        <begin position="14"/>
        <end position="25"/>
    </location>
</feature>
<dbReference type="Proteomes" id="UP000735302">
    <property type="component" value="Unassembled WGS sequence"/>
</dbReference>
<dbReference type="InterPro" id="IPR052954">
    <property type="entry name" value="GPCR-Ligand_Int"/>
</dbReference>
<feature type="transmembrane region" description="Helical" evidence="6">
    <location>
        <begin position="79"/>
        <end position="97"/>
    </location>
</feature>
<keyword evidence="8" id="KW-0675">Receptor</keyword>
<name>A0AAV3YJN6_9GAST</name>
<proteinExistence type="predicted"/>
<feature type="transmembrane region" description="Helical" evidence="6">
    <location>
        <begin position="274"/>
        <end position="297"/>
    </location>
</feature>
<reference evidence="8 9" key="1">
    <citation type="journal article" date="2021" name="Elife">
        <title>Chloroplast acquisition without the gene transfer in kleptoplastic sea slugs, Plakobranchus ocellatus.</title>
        <authorList>
            <person name="Maeda T."/>
            <person name="Takahashi S."/>
            <person name="Yoshida T."/>
            <person name="Shimamura S."/>
            <person name="Takaki Y."/>
            <person name="Nagai Y."/>
            <person name="Toyoda A."/>
            <person name="Suzuki Y."/>
            <person name="Arimoto A."/>
            <person name="Ishii H."/>
            <person name="Satoh N."/>
            <person name="Nishiyama T."/>
            <person name="Hasebe M."/>
            <person name="Maruyama T."/>
            <person name="Minagawa J."/>
            <person name="Obokata J."/>
            <person name="Shigenobu S."/>
        </authorList>
    </citation>
    <scope>NUCLEOTIDE SEQUENCE [LARGE SCALE GENOMIC DNA]</scope>
</reference>
<evidence type="ECO:0000313" key="9">
    <source>
        <dbReference type="Proteomes" id="UP000735302"/>
    </source>
</evidence>
<gene>
    <name evidence="8" type="ORF">PoB_000973900</name>
</gene>
<dbReference type="PANTHER" id="PTHR46641">
    <property type="entry name" value="FMRFAMIDE RECEPTOR-RELATED"/>
    <property type="match status" value="1"/>
</dbReference>
<evidence type="ECO:0000256" key="3">
    <source>
        <dbReference type="ARBA" id="ARBA00022989"/>
    </source>
</evidence>
<dbReference type="InterPro" id="IPR017452">
    <property type="entry name" value="GPCR_Rhodpsn_7TM"/>
</dbReference>
<dbReference type="Gene3D" id="1.20.1070.10">
    <property type="entry name" value="Rhodopsin 7-helix transmembrane proteins"/>
    <property type="match status" value="1"/>
</dbReference>
<feature type="transmembrane region" description="Helical" evidence="6">
    <location>
        <begin position="317"/>
        <end position="335"/>
    </location>
</feature>
<keyword evidence="2 6" id="KW-0812">Transmembrane</keyword>
<sequence length="356" mass="39822">MVNLTPPNLQEMRQSASPIPDISDSSQPISPIISSEVRDLLFFILVKVVQLIFAAFGIFSNIVNVIVYIKMGFSETSSITLTALSLADLITELWLLLMAASLRADLYSVHVIPLPVTIMYVLSTANNAVLGYGSWITAIISVERCLCIVFPMKVKSIFTVRRISILLIIVFVLQFSSIIPTYSTMKLAYVQSPFTNQSSLAIIQSEYGFYIETITMFAAFTIPSVICFSIVVMCTIFLVIKLNQSARWRQSTSNTVSKEDGSVSSKENRVVRTVVMICVIYIFFFAPNVVTVTTMAAYPDFNQADPYLGNLQNVCLIIGYPCHAICSAVNIFVYLRMSTKYRETFFKLFCPCKQKV</sequence>
<keyword evidence="4 6" id="KW-0472">Membrane</keyword>
<feature type="compositionally biased region" description="Polar residues" evidence="5">
    <location>
        <begin position="1"/>
        <end position="13"/>
    </location>
</feature>
<comment type="caution">
    <text evidence="8">The sequence shown here is derived from an EMBL/GenBank/DDBJ whole genome shotgun (WGS) entry which is preliminary data.</text>
</comment>
<dbReference type="AlphaFoldDB" id="A0AAV3YJN6"/>
<dbReference type="InterPro" id="IPR000276">
    <property type="entry name" value="GPCR_Rhodpsn"/>
</dbReference>
<dbReference type="PANTHER" id="PTHR46641:SF18">
    <property type="entry name" value="G-PROTEIN COUPLED RECEPTORS FAMILY 1 PROFILE DOMAIN-CONTAINING PROTEIN"/>
    <property type="match status" value="1"/>
</dbReference>
<evidence type="ECO:0000256" key="6">
    <source>
        <dbReference type="SAM" id="Phobius"/>
    </source>
</evidence>
<dbReference type="GO" id="GO:0004930">
    <property type="term" value="F:G protein-coupled receptor activity"/>
    <property type="evidence" value="ECO:0007669"/>
    <property type="project" value="InterPro"/>
</dbReference>
<dbReference type="Pfam" id="PF00001">
    <property type="entry name" value="7tm_1"/>
    <property type="match status" value="1"/>
</dbReference>
<evidence type="ECO:0000256" key="2">
    <source>
        <dbReference type="ARBA" id="ARBA00022692"/>
    </source>
</evidence>
<feature type="region of interest" description="Disordered" evidence="5">
    <location>
        <begin position="1"/>
        <end position="25"/>
    </location>
</feature>
<feature type="transmembrane region" description="Helical" evidence="6">
    <location>
        <begin position="214"/>
        <end position="240"/>
    </location>
</feature>
<keyword evidence="9" id="KW-1185">Reference proteome</keyword>
<feature type="domain" description="G-protein coupled receptors family 1 profile" evidence="7">
    <location>
        <begin position="60"/>
        <end position="334"/>
    </location>
</feature>
<dbReference type="GO" id="GO:0016020">
    <property type="term" value="C:membrane"/>
    <property type="evidence" value="ECO:0007669"/>
    <property type="project" value="UniProtKB-SubCell"/>
</dbReference>
<evidence type="ECO:0000259" key="7">
    <source>
        <dbReference type="PROSITE" id="PS50262"/>
    </source>
</evidence>
<evidence type="ECO:0000256" key="4">
    <source>
        <dbReference type="ARBA" id="ARBA00023136"/>
    </source>
</evidence>
<comment type="subcellular location">
    <subcellularLocation>
        <location evidence="1">Membrane</location>
    </subcellularLocation>
</comment>
<dbReference type="EMBL" id="BLXT01001120">
    <property type="protein sequence ID" value="GFN83233.1"/>
    <property type="molecule type" value="Genomic_DNA"/>
</dbReference>
<keyword evidence="3 6" id="KW-1133">Transmembrane helix</keyword>
<feature type="transmembrane region" description="Helical" evidence="6">
    <location>
        <begin position="129"/>
        <end position="151"/>
    </location>
</feature>